<protein>
    <submittedName>
        <fullName evidence="1 2">Uncharacterized protein</fullName>
    </submittedName>
</protein>
<dbReference type="EnsemblPlants" id="Pp3c16_9554V3.2">
    <property type="protein sequence ID" value="PAC:32983528.CDS.1"/>
    <property type="gene ID" value="Pp3c16_9554"/>
</dbReference>
<keyword evidence="3" id="KW-1185">Reference proteome</keyword>
<dbReference type="InParanoid" id="A0A2K1J7W5"/>
<accession>A0A2K1J7W5</accession>
<reference evidence="1 3" key="2">
    <citation type="journal article" date="2018" name="Plant J.">
        <title>The Physcomitrella patens chromosome-scale assembly reveals moss genome structure and evolution.</title>
        <authorList>
            <person name="Lang D."/>
            <person name="Ullrich K.K."/>
            <person name="Murat F."/>
            <person name="Fuchs J."/>
            <person name="Jenkins J."/>
            <person name="Haas F.B."/>
            <person name="Piednoel M."/>
            <person name="Gundlach H."/>
            <person name="Van Bel M."/>
            <person name="Meyberg R."/>
            <person name="Vives C."/>
            <person name="Morata J."/>
            <person name="Symeonidi A."/>
            <person name="Hiss M."/>
            <person name="Muchero W."/>
            <person name="Kamisugi Y."/>
            <person name="Saleh O."/>
            <person name="Blanc G."/>
            <person name="Decker E.L."/>
            <person name="van Gessel N."/>
            <person name="Grimwood J."/>
            <person name="Hayes R.D."/>
            <person name="Graham S.W."/>
            <person name="Gunter L.E."/>
            <person name="McDaniel S.F."/>
            <person name="Hoernstein S.N.W."/>
            <person name="Larsson A."/>
            <person name="Li F.W."/>
            <person name="Perroud P.F."/>
            <person name="Phillips J."/>
            <person name="Ranjan P."/>
            <person name="Rokshar D.S."/>
            <person name="Rothfels C.J."/>
            <person name="Schneider L."/>
            <person name="Shu S."/>
            <person name="Stevenson D.W."/>
            <person name="Thummler F."/>
            <person name="Tillich M."/>
            <person name="Villarreal Aguilar J.C."/>
            <person name="Widiez T."/>
            <person name="Wong G.K."/>
            <person name="Wymore A."/>
            <person name="Zhang Y."/>
            <person name="Zimmer A.D."/>
            <person name="Quatrano R.S."/>
            <person name="Mayer K.F.X."/>
            <person name="Goodstein D."/>
            <person name="Casacuberta J.M."/>
            <person name="Vandepoele K."/>
            <person name="Reski R."/>
            <person name="Cuming A.C."/>
            <person name="Tuskan G.A."/>
            <person name="Maumus F."/>
            <person name="Salse J."/>
            <person name="Schmutz J."/>
            <person name="Rensing S.A."/>
        </authorList>
    </citation>
    <scope>NUCLEOTIDE SEQUENCE [LARGE SCALE GENOMIC DNA]</scope>
    <source>
        <strain evidence="2 3">cv. Gransden 2004</strain>
    </source>
</reference>
<dbReference type="EMBL" id="ABEU02000016">
    <property type="protein sequence ID" value="PNR37616.1"/>
    <property type="molecule type" value="Genomic_DNA"/>
</dbReference>
<evidence type="ECO:0000313" key="3">
    <source>
        <dbReference type="Proteomes" id="UP000006727"/>
    </source>
</evidence>
<dbReference type="EnsemblPlants" id="Pp3c16_9554V3.1">
    <property type="protein sequence ID" value="PAC:32983527.CDS.1"/>
    <property type="gene ID" value="Pp3c16_9554"/>
</dbReference>
<evidence type="ECO:0000313" key="1">
    <source>
        <dbReference type="EMBL" id="PNR37616.1"/>
    </source>
</evidence>
<proteinExistence type="predicted"/>
<dbReference type="AlphaFoldDB" id="A0A2K1J7W5"/>
<reference evidence="1 3" key="1">
    <citation type="journal article" date="2008" name="Science">
        <title>The Physcomitrella genome reveals evolutionary insights into the conquest of land by plants.</title>
        <authorList>
            <person name="Rensing S."/>
            <person name="Lang D."/>
            <person name="Zimmer A."/>
            <person name="Terry A."/>
            <person name="Salamov A."/>
            <person name="Shapiro H."/>
            <person name="Nishiyama T."/>
            <person name="Perroud P.-F."/>
            <person name="Lindquist E."/>
            <person name="Kamisugi Y."/>
            <person name="Tanahashi T."/>
            <person name="Sakakibara K."/>
            <person name="Fujita T."/>
            <person name="Oishi K."/>
            <person name="Shin-I T."/>
            <person name="Kuroki Y."/>
            <person name="Toyoda A."/>
            <person name="Suzuki Y."/>
            <person name="Hashimoto A."/>
            <person name="Yamaguchi K."/>
            <person name="Sugano A."/>
            <person name="Kohara Y."/>
            <person name="Fujiyama A."/>
            <person name="Anterola A."/>
            <person name="Aoki S."/>
            <person name="Ashton N."/>
            <person name="Barbazuk W.B."/>
            <person name="Barker E."/>
            <person name="Bennetzen J."/>
            <person name="Bezanilla M."/>
            <person name="Blankenship R."/>
            <person name="Cho S.H."/>
            <person name="Dutcher S."/>
            <person name="Estelle M."/>
            <person name="Fawcett J.A."/>
            <person name="Gundlach H."/>
            <person name="Hanada K."/>
            <person name="Heyl A."/>
            <person name="Hicks K.A."/>
            <person name="Hugh J."/>
            <person name="Lohr M."/>
            <person name="Mayer K."/>
            <person name="Melkozernov A."/>
            <person name="Murata T."/>
            <person name="Nelson D."/>
            <person name="Pils B."/>
            <person name="Prigge M."/>
            <person name="Reiss B."/>
            <person name="Renner T."/>
            <person name="Rombauts S."/>
            <person name="Rushton P."/>
            <person name="Sanderfoot A."/>
            <person name="Schween G."/>
            <person name="Shiu S.-H."/>
            <person name="Stueber K."/>
            <person name="Theodoulou F.L."/>
            <person name="Tu H."/>
            <person name="Van de Peer Y."/>
            <person name="Verrier P.J."/>
            <person name="Waters E."/>
            <person name="Wood A."/>
            <person name="Yang L."/>
            <person name="Cove D."/>
            <person name="Cuming A."/>
            <person name="Hasebe M."/>
            <person name="Lucas S."/>
            <person name="Mishler D.B."/>
            <person name="Reski R."/>
            <person name="Grigoriev I."/>
            <person name="Quatrano R.S."/>
            <person name="Boore J.L."/>
        </authorList>
    </citation>
    <scope>NUCLEOTIDE SEQUENCE [LARGE SCALE GENOMIC DNA]</scope>
    <source>
        <strain evidence="2 3">cv. Gransden 2004</strain>
    </source>
</reference>
<gene>
    <name evidence="1" type="ORF">PHYPA_020725</name>
</gene>
<name>A0A2K1J7W5_PHYPA</name>
<sequence>MMSNRISPGELQFTNRHGKLCFPHSYTQSECTRSNTCSSLWIQKRTFDEMGRGRVRRTGECPQQRKRNGLSSVGGRASCNDNAMIGTGFGKNGEARFRAPTRIRHITRRCESGDKGFFFCEQGH</sequence>
<dbReference type="Gramene" id="Pp3c16_9554V3.1">
    <property type="protein sequence ID" value="PAC:32983527.CDS.1"/>
    <property type="gene ID" value="Pp3c16_9554"/>
</dbReference>
<dbReference type="Proteomes" id="UP000006727">
    <property type="component" value="Chromosome 16"/>
</dbReference>
<organism evidence="1">
    <name type="scientific">Physcomitrium patens</name>
    <name type="common">Spreading-leaved earth moss</name>
    <name type="synonym">Physcomitrella patens</name>
    <dbReference type="NCBI Taxonomy" id="3218"/>
    <lineage>
        <taxon>Eukaryota</taxon>
        <taxon>Viridiplantae</taxon>
        <taxon>Streptophyta</taxon>
        <taxon>Embryophyta</taxon>
        <taxon>Bryophyta</taxon>
        <taxon>Bryophytina</taxon>
        <taxon>Bryopsida</taxon>
        <taxon>Funariidae</taxon>
        <taxon>Funariales</taxon>
        <taxon>Funariaceae</taxon>
        <taxon>Physcomitrium</taxon>
    </lineage>
</organism>
<evidence type="ECO:0000313" key="2">
    <source>
        <dbReference type="EnsemblPlants" id="PAC:32983527.CDS.1"/>
    </source>
</evidence>
<dbReference type="Gramene" id="Pp3c16_9554V3.2">
    <property type="protein sequence ID" value="PAC:32983528.CDS.1"/>
    <property type="gene ID" value="Pp3c16_9554"/>
</dbReference>
<reference evidence="2" key="3">
    <citation type="submission" date="2020-12" db="UniProtKB">
        <authorList>
            <consortium name="EnsemblPlants"/>
        </authorList>
    </citation>
    <scope>IDENTIFICATION</scope>
</reference>